<proteinExistence type="predicted"/>
<evidence type="ECO:0000313" key="2">
    <source>
        <dbReference type="Proteomes" id="UP001153069"/>
    </source>
</evidence>
<dbReference type="Proteomes" id="UP001153069">
    <property type="component" value="Unassembled WGS sequence"/>
</dbReference>
<accession>A0A9N8DNQ4</accession>
<sequence>MELGLEFGPWMCRNTGLLVRTIDTLPKAKKLTSVGIGSRHPGYWETSRGVEETVDVADCMLRLIGEKQIERHCVVGSPKRYNSQDFGSICSMLHRGRTLKRLEFRHASGSAGRLSHALLALMESNATLEELNFCDDAGGTLDYTAFSLCRVSRLGWVVGSRTSLLRSTSLGVRARQLASVSS</sequence>
<dbReference type="AlphaFoldDB" id="A0A9N8DNQ4"/>
<evidence type="ECO:0000313" key="1">
    <source>
        <dbReference type="EMBL" id="CAB9505972.1"/>
    </source>
</evidence>
<keyword evidence="2" id="KW-1185">Reference proteome</keyword>
<name>A0A9N8DNQ4_9STRA</name>
<dbReference type="EMBL" id="CAICTM010000248">
    <property type="protein sequence ID" value="CAB9505972.1"/>
    <property type="molecule type" value="Genomic_DNA"/>
</dbReference>
<organism evidence="1 2">
    <name type="scientific">Seminavis robusta</name>
    <dbReference type="NCBI Taxonomy" id="568900"/>
    <lineage>
        <taxon>Eukaryota</taxon>
        <taxon>Sar</taxon>
        <taxon>Stramenopiles</taxon>
        <taxon>Ochrophyta</taxon>
        <taxon>Bacillariophyta</taxon>
        <taxon>Bacillariophyceae</taxon>
        <taxon>Bacillariophycidae</taxon>
        <taxon>Naviculales</taxon>
        <taxon>Naviculaceae</taxon>
        <taxon>Seminavis</taxon>
    </lineage>
</organism>
<reference evidence="1" key="1">
    <citation type="submission" date="2020-06" db="EMBL/GenBank/DDBJ databases">
        <authorList>
            <consortium name="Plant Systems Biology data submission"/>
        </authorList>
    </citation>
    <scope>NUCLEOTIDE SEQUENCE</scope>
    <source>
        <strain evidence="1">D6</strain>
    </source>
</reference>
<protein>
    <submittedName>
        <fullName evidence="1">Uncharacterized protein</fullName>
    </submittedName>
</protein>
<gene>
    <name evidence="1" type="ORF">SEMRO_249_G098790.1</name>
</gene>
<comment type="caution">
    <text evidence="1">The sequence shown here is derived from an EMBL/GenBank/DDBJ whole genome shotgun (WGS) entry which is preliminary data.</text>
</comment>